<evidence type="ECO:0000313" key="2">
    <source>
        <dbReference type="Proteomes" id="UP001597011"/>
    </source>
</evidence>
<evidence type="ECO:0000313" key="1">
    <source>
        <dbReference type="EMBL" id="MFD0835319.1"/>
    </source>
</evidence>
<accession>A0ABW3BS21</accession>
<reference evidence="2" key="1">
    <citation type="journal article" date="2019" name="Int. J. Syst. Evol. Microbiol.">
        <title>The Global Catalogue of Microorganisms (GCM) 10K type strain sequencing project: providing services to taxonomists for standard genome sequencing and annotation.</title>
        <authorList>
            <consortium name="The Broad Institute Genomics Platform"/>
            <consortium name="The Broad Institute Genome Sequencing Center for Infectious Disease"/>
            <person name="Wu L."/>
            <person name="Ma J."/>
        </authorList>
    </citation>
    <scope>NUCLEOTIDE SEQUENCE [LARGE SCALE GENOMIC DNA]</scope>
    <source>
        <strain evidence="2">CCUG 60529</strain>
    </source>
</reference>
<dbReference type="SUPFAM" id="SSF47226">
    <property type="entry name" value="Histidine-containing phosphotransfer domain, HPT domain"/>
    <property type="match status" value="1"/>
</dbReference>
<keyword evidence="2" id="KW-1185">Reference proteome</keyword>
<dbReference type="RefSeq" id="WP_379940379.1">
    <property type="nucleotide sequence ID" value="NZ_JBHTIB010000008.1"/>
</dbReference>
<name>A0ABW3BS21_9FLAO</name>
<protein>
    <submittedName>
        <fullName evidence="1">Hpt domain-containing protein</fullName>
    </submittedName>
</protein>
<dbReference type="InterPro" id="IPR036641">
    <property type="entry name" value="HPT_dom_sf"/>
</dbReference>
<comment type="caution">
    <text evidence="1">The sequence shown here is derived from an EMBL/GenBank/DDBJ whole genome shotgun (WGS) entry which is preliminary data.</text>
</comment>
<sequence length="105" mass="12087">MEHPNLSYIHSMSGGDKAFEQKLIDIIKLEFPQEKEIYYANYAANNFKQAAENVHKLKHKISILGLEKSYAIAVAFEENLLEGNTHLNDEFESILNTITNYLQQL</sequence>
<gene>
    <name evidence="1" type="ORF">ACFQ0I_06055</name>
</gene>
<proteinExistence type="predicted"/>
<dbReference type="Proteomes" id="UP001597011">
    <property type="component" value="Unassembled WGS sequence"/>
</dbReference>
<dbReference type="Gene3D" id="1.20.120.160">
    <property type="entry name" value="HPT domain"/>
    <property type="match status" value="1"/>
</dbReference>
<dbReference type="EMBL" id="JBHTIB010000008">
    <property type="protein sequence ID" value="MFD0835319.1"/>
    <property type="molecule type" value="Genomic_DNA"/>
</dbReference>
<organism evidence="1 2">
    <name type="scientific">Mariniflexile aquimaris</name>
    <dbReference type="NCBI Taxonomy" id="881009"/>
    <lineage>
        <taxon>Bacteria</taxon>
        <taxon>Pseudomonadati</taxon>
        <taxon>Bacteroidota</taxon>
        <taxon>Flavobacteriia</taxon>
        <taxon>Flavobacteriales</taxon>
        <taxon>Flavobacteriaceae</taxon>
        <taxon>Mariniflexile</taxon>
    </lineage>
</organism>